<evidence type="ECO:0000313" key="2">
    <source>
        <dbReference type="EMBL" id="MPC36285.1"/>
    </source>
</evidence>
<reference evidence="2 3" key="1">
    <citation type="submission" date="2019-05" db="EMBL/GenBank/DDBJ databases">
        <title>Another draft genome of Portunus trituberculatus and its Hox gene families provides insights of decapod evolution.</title>
        <authorList>
            <person name="Jeong J.-H."/>
            <person name="Song I."/>
            <person name="Kim S."/>
            <person name="Choi T."/>
            <person name="Kim D."/>
            <person name="Ryu S."/>
            <person name="Kim W."/>
        </authorList>
    </citation>
    <scope>NUCLEOTIDE SEQUENCE [LARGE SCALE GENOMIC DNA]</scope>
    <source>
        <tissue evidence="2">Muscle</tissue>
    </source>
</reference>
<dbReference type="Proteomes" id="UP000324222">
    <property type="component" value="Unassembled WGS sequence"/>
</dbReference>
<proteinExistence type="predicted"/>
<name>A0A5B7ES99_PORTR</name>
<evidence type="ECO:0000256" key="1">
    <source>
        <dbReference type="SAM" id="MobiDB-lite"/>
    </source>
</evidence>
<sequence length="70" mass="7572">MVLRASRQHPNINPQSPPPPPPPVPYVPLPESWNKHAPVGEGEGGGEGRTVGVYAHLTPLFILPFSVEEK</sequence>
<feature type="compositionally biased region" description="Pro residues" evidence="1">
    <location>
        <begin position="15"/>
        <end position="28"/>
    </location>
</feature>
<comment type="caution">
    <text evidence="2">The sequence shown here is derived from an EMBL/GenBank/DDBJ whole genome shotgun (WGS) entry which is preliminary data.</text>
</comment>
<keyword evidence="3" id="KW-1185">Reference proteome</keyword>
<accession>A0A5B7ES99</accession>
<feature type="region of interest" description="Disordered" evidence="1">
    <location>
        <begin position="1"/>
        <end position="50"/>
    </location>
</feature>
<protein>
    <submittedName>
        <fullName evidence="2">Uncharacterized protein</fullName>
    </submittedName>
</protein>
<dbReference type="EMBL" id="VSRR010003473">
    <property type="protein sequence ID" value="MPC36285.1"/>
    <property type="molecule type" value="Genomic_DNA"/>
</dbReference>
<dbReference type="AlphaFoldDB" id="A0A5B7ES99"/>
<evidence type="ECO:0000313" key="3">
    <source>
        <dbReference type="Proteomes" id="UP000324222"/>
    </source>
</evidence>
<organism evidence="2 3">
    <name type="scientific">Portunus trituberculatus</name>
    <name type="common">Swimming crab</name>
    <name type="synonym">Neptunus trituberculatus</name>
    <dbReference type="NCBI Taxonomy" id="210409"/>
    <lineage>
        <taxon>Eukaryota</taxon>
        <taxon>Metazoa</taxon>
        <taxon>Ecdysozoa</taxon>
        <taxon>Arthropoda</taxon>
        <taxon>Crustacea</taxon>
        <taxon>Multicrustacea</taxon>
        <taxon>Malacostraca</taxon>
        <taxon>Eumalacostraca</taxon>
        <taxon>Eucarida</taxon>
        <taxon>Decapoda</taxon>
        <taxon>Pleocyemata</taxon>
        <taxon>Brachyura</taxon>
        <taxon>Eubrachyura</taxon>
        <taxon>Portunoidea</taxon>
        <taxon>Portunidae</taxon>
        <taxon>Portuninae</taxon>
        <taxon>Portunus</taxon>
    </lineage>
</organism>
<gene>
    <name evidence="2" type="ORF">E2C01_029739</name>
</gene>